<proteinExistence type="predicted"/>
<dbReference type="KEGG" id="mfre:EXE63_02845"/>
<dbReference type="Gene3D" id="1.10.357.10">
    <property type="entry name" value="Tetracycline Repressor, domain 2"/>
    <property type="match status" value="1"/>
</dbReference>
<geneLocation type="plasmid" evidence="4 5">
    <name>unnamed2</name>
</geneLocation>
<sequence>MDGSLPHCIAAPSSATKPKQIRDAAMKCFAEHGIDKTSLRTIAEAANVSLGLIQHYFFTKQQLIESIDRHVLAIFNEALGTSPDTPTAPVSADAAGSRFADLMFSNPHAMDYVGRALAEGGEIGRVIFDGFCAISERQGANFRAQGLVGEDLDPVWAAMLPLILRVGTIMLRPHVERHLTAPLYDRSQTWRWDAAVTRMIREGQFKH</sequence>
<dbReference type="InterPro" id="IPR001647">
    <property type="entry name" value="HTH_TetR"/>
</dbReference>
<feature type="domain" description="HTH tetR-type" evidence="3">
    <location>
        <begin position="15"/>
        <end position="75"/>
    </location>
</feature>
<dbReference type="RefSeq" id="WP_168140685.1">
    <property type="nucleotide sequence ID" value="NZ_CP038798.1"/>
</dbReference>
<dbReference type="GO" id="GO:0000976">
    <property type="term" value="F:transcription cis-regulatory region binding"/>
    <property type="evidence" value="ECO:0007669"/>
    <property type="project" value="TreeGrafter"/>
</dbReference>
<dbReference type="Proteomes" id="UP000501849">
    <property type="component" value="Plasmid unnamed2"/>
</dbReference>
<feature type="DNA-binding region" description="H-T-H motif" evidence="2">
    <location>
        <begin position="38"/>
        <end position="57"/>
    </location>
</feature>
<dbReference type="EMBL" id="CP038798">
    <property type="protein sequence ID" value="QIV79959.1"/>
    <property type="molecule type" value="Genomic_DNA"/>
</dbReference>
<dbReference type="PRINTS" id="PR00455">
    <property type="entry name" value="HTHTETR"/>
</dbReference>
<dbReference type="InterPro" id="IPR009057">
    <property type="entry name" value="Homeodomain-like_sf"/>
</dbReference>
<dbReference type="InterPro" id="IPR050109">
    <property type="entry name" value="HTH-type_TetR-like_transc_reg"/>
</dbReference>
<protein>
    <submittedName>
        <fullName evidence="4">TetR/AcrR family transcriptional regulator</fullName>
    </submittedName>
</protein>
<evidence type="ECO:0000256" key="2">
    <source>
        <dbReference type="PROSITE-ProRule" id="PRU00335"/>
    </source>
</evidence>
<gene>
    <name evidence="4" type="ORF">EXE63_02845</name>
</gene>
<name>A0A6H0S0F9_9MYCO</name>
<evidence type="ECO:0000313" key="4">
    <source>
        <dbReference type="EMBL" id="QIV79959.1"/>
    </source>
</evidence>
<organism evidence="4 5">
    <name type="scientific">Mycolicibacterium frederiksbergense</name>
    <dbReference type="NCBI Taxonomy" id="117567"/>
    <lineage>
        <taxon>Bacteria</taxon>
        <taxon>Bacillati</taxon>
        <taxon>Actinomycetota</taxon>
        <taxon>Actinomycetes</taxon>
        <taxon>Mycobacteriales</taxon>
        <taxon>Mycobacteriaceae</taxon>
        <taxon>Mycolicibacterium</taxon>
    </lineage>
</organism>
<accession>A0A6H0S0F9</accession>
<dbReference type="SUPFAM" id="SSF46689">
    <property type="entry name" value="Homeodomain-like"/>
    <property type="match status" value="1"/>
</dbReference>
<dbReference type="PANTHER" id="PTHR30055">
    <property type="entry name" value="HTH-TYPE TRANSCRIPTIONAL REGULATOR RUTR"/>
    <property type="match status" value="1"/>
</dbReference>
<keyword evidence="4" id="KW-0614">Plasmid</keyword>
<keyword evidence="5" id="KW-1185">Reference proteome</keyword>
<dbReference type="PROSITE" id="PS50977">
    <property type="entry name" value="HTH_TETR_2"/>
    <property type="match status" value="1"/>
</dbReference>
<dbReference type="GO" id="GO:0003700">
    <property type="term" value="F:DNA-binding transcription factor activity"/>
    <property type="evidence" value="ECO:0007669"/>
    <property type="project" value="TreeGrafter"/>
</dbReference>
<evidence type="ECO:0000256" key="1">
    <source>
        <dbReference type="ARBA" id="ARBA00023125"/>
    </source>
</evidence>
<dbReference type="Pfam" id="PF00440">
    <property type="entry name" value="TetR_N"/>
    <property type="match status" value="1"/>
</dbReference>
<dbReference type="PANTHER" id="PTHR30055:SF235">
    <property type="entry name" value="TRANSCRIPTIONAL REGULATORY PROTEIN"/>
    <property type="match status" value="1"/>
</dbReference>
<reference evidence="4 5" key="1">
    <citation type="submission" date="2019-04" db="EMBL/GenBank/DDBJ databases">
        <title>Draft, Whole-Genome Sequence of the Anthracene-degrading Mycobacterium frederiksbergense LB501T, Isolated from a Polycyclic Aromatic Hydrocarbon (PAH)-Contaminated Soil.</title>
        <authorList>
            <person name="Augelletti F."/>
        </authorList>
    </citation>
    <scope>NUCLEOTIDE SEQUENCE [LARGE SCALE GENOMIC DNA]</scope>
    <source>
        <strain evidence="4 5">LB 501T</strain>
        <plasmid evidence="4 5">unnamed2</plasmid>
    </source>
</reference>
<evidence type="ECO:0000313" key="5">
    <source>
        <dbReference type="Proteomes" id="UP000501849"/>
    </source>
</evidence>
<evidence type="ECO:0000259" key="3">
    <source>
        <dbReference type="PROSITE" id="PS50977"/>
    </source>
</evidence>
<keyword evidence="1 2" id="KW-0238">DNA-binding</keyword>
<dbReference type="AlphaFoldDB" id="A0A6H0S0F9"/>